<evidence type="ECO:0000256" key="4">
    <source>
        <dbReference type="ARBA" id="ARBA00010617"/>
    </source>
</evidence>
<evidence type="ECO:0000256" key="5">
    <source>
        <dbReference type="ARBA" id="ARBA00022617"/>
    </source>
</evidence>
<dbReference type="InterPro" id="IPR017972">
    <property type="entry name" value="Cyt_P450_CS"/>
</dbReference>
<dbReference type="PRINTS" id="PR00463">
    <property type="entry name" value="EP450I"/>
</dbReference>
<keyword evidence="5 13" id="KW-0349">Heme</keyword>
<dbReference type="InterPro" id="IPR001128">
    <property type="entry name" value="Cyt_P450"/>
</dbReference>
<keyword evidence="10 13" id="KW-0408">Iron</keyword>
<comment type="cofactor">
    <cofactor evidence="1">
        <name>heme</name>
        <dbReference type="ChEBI" id="CHEBI:30413"/>
    </cofactor>
</comment>
<keyword evidence="7" id="KW-0256">Endoplasmic reticulum</keyword>
<evidence type="ECO:0000256" key="6">
    <source>
        <dbReference type="ARBA" id="ARBA00022723"/>
    </source>
</evidence>
<evidence type="ECO:0000256" key="13">
    <source>
        <dbReference type="RuleBase" id="RU000461"/>
    </source>
</evidence>
<gene>
    <name evidence="14" type="ORF">LAZ67_21002756</name>
</gene>
<keyword evidence="9 13" id="KW-0560">Oxidoreductase</keyword>
<organism evidence="14 15">
    <name type="scientific">Cordylochernes scorpioides</name>
    <dbReference type="NCBI Taxonomy" id="51811"/>
    <lineage>
        <taxon>Eukaryota</taxon>
        <taxon>Metazoa</taxon>
        <taxon>Ecdysozoa</taxon>
        <taxon>Arthropoda</taxon>
        <taxon>Chelicerata</taxon>
        <taxon>Arachnida</taxon>
        <taxon>Pseudoscorpiones</taxon>
        <taxon>Cheliferoidea</taxon>
        <taxon>Chernetidae</taxon>
        <taxon>Cordylochernes</taxon>
    </lineage>
</organism>
<proteinExistence type="inferred from homology"/>
<keyword evidence="12" id="KW-0472">Membrane</keyword>
<name>A0ABY6LRV2_9ARAC</name>
<comment type="subcellular location">
    <subcellularLocation>
        <location evidence="3">Endoplasmic reticulum membrane</location>
        <topology evidence="3">Peripheral membrane protein</topology>
    </subcellularLocation>
    <subcellularLocation>
        <location evidence="2">Microsome membrane</location>
        <topology evidence="2">Peripheral membrane protein</topology>
    </subcellularLocation>
</comment>
<dbReference type="EMBL" id="CP092883">
    <property type="protein sequence ID" value="UYV82558.1"/>
    <property type="molecule type" value="Genomic_DNA"/>
</dbReference>
<evidence type="ECO:0000256" key="3">
    <source>
        <dbReference type="ARBA" id="ARBA00004406"/>
    </source>
</evidence>
<sequence>MMLDDLNDDMATSDPNFKGLSMAEVIAQGVLFFIAGYDTTASTISYCVYNLALNPECQDRLAAEVDKILSEPDVSLDYDSVKNMSYLEAVISETLRIYPPLSRVERQAQENYKLGDINIPKDMVVQIPVYAIHHDPENYPEPDKFDPERFLPENKDNIRPFTYLPFGTGPRNCLAERFALLEVKLCLAQAIRRFRFSRVPETKVDSNFFNFINILTQFRS</sequence>
<evidence type="ECO:0000256" key="1">
    <source>
        <dbReference type="ARBA" id="ARBA00001971"/>
    </source>
</evidence>
<accession>A0ABY6LRV2</accession>
<dbReference type="Proteomes" id="UP001235939">
    <property type="component" value="Chromosome 21"/>
</dbReference>
<evidence type="ECO:0000256" key="2">
    <source>
        <dbReference type="ARBA" id="ARBA00004174"/>
    </source>
</evidence>
<dbReference type="PANTHER" id="PTHR24292">
    <property type="entry name" value="CYTOCHROME P450"/>
    <property type="match status" value="1"/>
</dbReference>
<dbReference type="InterPro" id="IPR050476">
    <property type="entry name" value="Insect_CytP450_Detox"/>
</dbReference>
<keyword evidence="11 13" id="KW-0503">Monooxygenase</keyword>
<keyword evidence="15" id="KW-1185">Reference proteome</keyword>
<dbReference type="PANTHER" id="PTHR24292:SF54">
    <property type="entry name" value="CYP9F3-RELATED"/>
    <property type="match status" value="1"/>
</dbReference>
<dbReference type="PRINTS" id="PR00385">
    <property type="entry name" value="P450"/>
</dbReference>
<keyword evidence="6 13" id="KW-0479">Metal-binding</keyword>
<evidence type="ECO:0000256" key="7">
    <source>
        <dbReference type="ARBA" id="ARBA00022824"/>
    </source>
</evidence>
<keyword evidence="8" id="KW-0492">Microsome</keyword>
<evidence type="ECO:0000256" key="9">
    <source>
        <dbReference type="ARBA" id="ARBA00023002"/>
    </source>
</evidence>
<dbReference type="InterPro" id="IPR036396">
    <property type="entry name" value="Cyt_P450_sf"/>
</dbReference>
<dbReference type="Pfam" id="PF00067">
    <property type="entry name" value="p450"/>
    <property type="match status" value="1"/>
</dbReference>
<dbReference type="PROSITE" id="PS00086">
    <property type="entry name" value="CYTOCHROME_P450"/>
    <property type="match status" value="1"/>
</dbReference>
<protein>
    <recommendedName>
        <fullName evidence="16">Cytochrome P450</fullName>
    </recommendedName>
</protein>
<comment type="similarity">
    <text evidence="4 13">Belongs to the cytochrome P450 family.</text>
</comment>
<reference evidence="14 15" key="1">
    <citation type="submission" date="2022-01" db="EMBL/GenBank/DDBJ databases">
        <title>A chromosomal length assembly of Cordylochernes scorpioides.</title>
        <authorList>
            <person name="Zeh D."/>
            <person name="Zeh J."/>
        </authorList>
    </citation>
    <scope>NUCLEOTIDE SEQUENCE [LARGE SCALE GENOMIC DNA]</scope>
    <source>
        <strain evidence="14">IN4F17</strain>
        <tissue evidence="14">Whole Body</tissue>
    </source>
</reference>
<dbReference type="SUPFAM" id="SSF48264">
    <property type="entry name" value="Cytochrome P450"/>
    <property type="match status" value="1"/>
</dbReference>
<dbReference type="Gene3D" id="1.10.630.10">
    <property type="entry name" value="Cytochrome P450"/>
    <property type="match status" value="1"/>
</dbReference>
<evidence type="ECO:0000313" key="14">
    <source>
        <dbReference type="EMBL" id="UYV82558.1"/>
    </source>
</evidence>
<feature type="non-terminal residue" evidence="14">
    <location>
        <position position="1"/>
    </location>
</feature>
<evidence type="ECO:0000256" key="11">
    <source>
        <dbReference type="ARBA" id="ARBA00023033"/>
    </source>
</evidence>
<evidence type="ECO:0008006" key="16">
    <source>
        <dbReference type="Google" id="ProtNLM"/>
    </source>
</evidence>
<evidence type="ECO:0000256" key="8">
    <source>
        <dbReference type="ARBA" id="ARBA00022848"/>
    </source>
</evidence>
<evidence type="ECO:0000256" key="12">
    <source>
        <dbReference type="ARBA" id="ARBA00023136"/>
    </source>
</evidence>
<evidence type="ECO:0000313" key="15">
    <source>
        <dbReference type="Proteomes" id="UP001235939"/>
    </source>
</evidence>
<evidence type="ECO:0000256" key="10">
    <source>
        <dbReference type="ARBA" id="ARBA00023004"/>
    </source>
</evidence>
<dbReference type="InterPro" id="IPR002401">
    <property type="entry name" value="Cyt_P450_E_grp-I"/>
</dbReference>